<proteinExistence type="predicted"/>
<feature type="compositionally biased region" description="Polar residues" evidence="1">
    <location>
        <begin position="260"/>
        <end position="277"/>
    </location>
</feature>
<keyword evidence="3" id="KW-1185">Reference proteome</keyword>
<dbReference type="RefSeq" id="WP_346082734.1">
    <property type="nucleotide sequence ID" value="NZ_BAABDG010000010.1"/>
</dbReference>
<gene>
    <name evidence="2" type="ORF">GCM10022405_41120</name>
</gene>
<reference evidence="3" key="1">
    <citation type="journal article" date="2019" name="Int. J. Syst. Evol. Microbiol.">
        <title>The Global Catalogue of Microorganisms (GCM) 10K type strain sequencing project: providing services to taxonomists for standard genome sequencing and annotation.</title>
        <authorList>
            <consortium name="The Broad Institute Genomics Platform"/>
            <consortium name="The Broad Institute Genome Sequencing Center for Infectious Disease"/>
            <person name="Wu L."/>
            <person name="Ma J."/>
        </authorList>
    </citation>
    <scope>NUCLEOTIDE SEQUENCE [LARGE SCALE GENOMIC DNA]</scope>
    <source>
        <strain evidence="3">JCM 17201</strain>
    </source>
</reference>
<evidence type="ECO:0000313" key="3">
    <source>
        <dbReference type="Proteomes" id="UP001499994"/>
    </source>
</evidence>
<accession>A0ABP7M4R7</accession>
<evidence type="ECO:0000313" key="2">
    <source>
        <dbReference type="EMBL" id="GAA3911725.1"/>
    </source>
</evidence>
<feature type="region of interest" description="Disordered" evidence="1">
    <location>
        <begin position="260"/>
        <end position="284"/>
    </location>
</feature>
<dbReference type="Pfam" id="PF05929">
    <property type="entry name" value="Phage_GPO"/>
    <property type="match status" value="1"/>
</dbReference>
<protein>
    <submittedName>
        <fullName evidence="2">GPO family capsid scaffolding protein</fullName>
    </submittedName>
</protein>
<evidence type="ECO:0000256" key="1">
    <source>
        <dbReference type="SAM" id="MobiDB-lite"/>
    </source>
</evidence>
<name>A0ABP7M4R7_9GAMM</name>
<dbReference type="Proteomes" id="UP001499994">
    <property type="component" value="Unassembled WGS sequence"/>
</dbReference>
<dbReference type="InterPro" id="IPR009228">
    <property type="entry name" value="Capsid_scaffold_GpO"/>
</dbReference>
<organism evidence="2 3">
    <name type="scientific">Gibbsiella dentisursi</name>
    <dbReference type="NCBI Taxonomy" id="796890"/>
    <lineage>
        <taxon>Bacteria</taxon>
        <taxon>Pseudomonadati</taxon>
        <taxon>Pseudomonadota</taxon>
        <taxon>Gammaproteobacteria</taxon>
        <taxon>Enterobacterales</taxon>
        <taxon>Yersiniaceae</taxon>
        <taxon>Gibbsiella</taxon>
    </lineage>
</organism>
<comment type="caution">
    <text evidence="2">The sequence shown here is derived from an EMBL/GenBank/DDBJ whole genome shotgun (WGS) entry which is preliminary data.</text>
</comment>
<dbReference type="EMBL" id="BAABDG010000010">
    <property type="protein sequence ID" value="GAA3911725.1"/>
    <property type="molecule type" value="Genomic_DNA"/>
</dbReference>
<sequence>MAAAKKISDWVCIATEGATTDGREIQRDWITGAAASFNPRLYGARVNIEHIRGIAPNSDFGSYGDVIALKAEEIKDGPLAGKMGLFAQIEPTEALIELNRKKQKVYSSIEINPNFAGTKTPYLIGMAVTDNPASLGTDYMRFCAQNPTASPLAARHSAEGCLFTAAEEITLTFAEVPAEHEEGGAQFFSRISALLFGNAKKQEQNTTEIQNAVELVAQSQADLLDRFASTTPQATHDALAQQVTTLQEDFAALKAQLETQPQQFTQRSPATGSNANSGIELAEF</sequence>